<dbReference type="Proteomes" id="UP000248044">
    <property type="component" value="Chromosome"/>
</dbReference>
<reference evidence="1 2" key="1">
    <citation type="submission" date="2018-05" db="EMBL/GenBank/DDBJ databases">
        <title>Complete Genome Sequences of Extremely Thermoacidophilic, Metal-Mobilizing Type-Strain Members of the Archaeal Family Sulfolobaceae: Acidianus brierleyi DSM-1651T, Acidianus sulfidivorans DSM-18786T, Metallosphaera hakonensis DSM-7519T, and Metallosphaera prunae DSM-10039T.</title>
        <authorList>
            <person name="Counts J.A."/>
            <person name="Kelly R.M."/>
        </authorList>
    </citation>
    <scope>NUCLEOTIDE SEQUENCE [LARGE SCALE GENOMIC DNA]</scope>
    <source>
        <strain evidence="1 2">DSM 1651</strain>
    </source>
</reference>
<protein>
    <submittedName>
        <fullName evidence="1">Uncharacterized protein</fullName>
    </submittedName>
</protein>
<dbReference type="EMBL" id="CP029289">
    <property type="protein sequence ID" value="AWR94144.1"/>
    <property type="molecule type" value="Genomic_DNA"/>
</dbReference>
<keyword evidence="2" id="KW-1185">Reference proteome</keyword>
<dbReference type="KEGG" id="abri:DFR85_05610"/>
<gene>
    <name evidence="1" type="ORF">DFR85_05610</name>
</gene>
<dbReference type="AlphaFoldDB" id="A0A2U9IDY6"/>
<dbReference type="Gene3D" id="3.40.190.200">
    <property type="match status" value="1"/>
</dbReference>
<dbReference type="GeneID" id="36831612"/>
<dbReference type="RefSeq" id="WP_110270025.1">
    <property type="nucleotide sequence ID" value="NZ_CP029289.2"/>
</dbReference>
<dbReference type="InterPro" id="IPR024533">
    <property type="entry name" value="DUF3834"/>
</dbReference>
<evidence type="ECO:0000313" key="2">
    <source>
        <dbReference type="Proteomes" id="UP000248044"/>
    </source>
</evidence>
<evidence type="ECO:0000313" key="1">
    <source>
        <dbReference type="EMBL" id="AWR94144.1"/>
    </source>
</evidence>
<name>A0A2U9IDY6_9CREN</name>
<organism evidence="1 2">
    <name type="scientific">Acidianus brierleyi</name>
    <dbReference type="NCBI Taxonomy" id="41673"/>
    <lineage>
        <taxon>Archaea</taxon>
        <taxon>Thermoproteota</taxon>
        <taxon>Thermoprotei</taxon>
        <taxon>Sulfolobales</taxon>
        <taxon>Sulfolobaceae</taxon>
        <taxon>Acidianus</taxon>
    </lineage>
</organism>
<accession>A0A2U9IDY6</accession>
<dbReference type="Pfam" id="PF12916">
    <property type="entry name" value="DUF3834"/>
    <property type="match status" value="1"/>
</dbReference>
<proteinExistence type="predicted"/>
<dbReference type="OrthoDB" id="56755at2157"/>
<sequence>MELILKDLEVNYSLIRKMLIVTPFIGDKIVIWKKGSANDLMLRAILKLLNKNSQIIYTEDPMQVFAIYKKGDADSALVTNSIDEKGIPLDELFEKFNIYIPGICGAHISRGEEDFISIYQEGIDLFIENPEETAEYVSDNLPIFRGSIFIQKLMERSILKIEKAKDYSKFKEIIMNIYHQSL</sequence>